<organism evidence="2 3">
    <name type="scientific">Paragonimus westermani</name>
    <dbReference type="NCBI Taxonomy" id="34504"/>
    <lineage>
        <taxon>Eukaryota</taxon>
        <taxon>Metazoa</taxon>
        <taxon>Spiralia</taxon>
        <taxon>Lophotrochozoa</taxon>
        <taxon>Platyhelminthes</taxon>
        <taxon>Trematoda</taxon>
        <taxon>Digenea</taxon>
        <taxon>Plagiorchiida</taxon>
        <taxon>Troglotremata</taxon>
        <taxon>Troglotrematidae</taxon>
        <taxon>Paragonimus</taxon>
    </lineage>
</organism>
<evidence type="ECO:0000313" key="3">
    <source>
        <dbReference type="Proteomes" id="UP000324629"/>
    </source>
</evidence>
<protein>
    <submittedName>
        <fullName evidence="2">Uncharacterized protein</fullName>
    </submittedName>
</protein>
<name>A0A5J4NH67_9TREM</name>
<dbReference type="InterPro" id="IPR004000">
    <property type="entry name" value="Actin"/>
</dbReference>
<comment type="function">
    <text evidence="1">Actins are highly conserved proteins that are involved in various types of cell motility and are ubiquitously expressed in all eukaryotic cells.</text>
</comment>
<evidence type="ECO:0000256" key="1">
    <source>
        <dbReference type="ARBA" id="ARBA00003520"/>
    </source>
</evidence>
<accession>A0A5J4NH67</accession>
<dbReference type="InterPro" id="IPR043129">
    <property type="entry name" value="ATPase_NBD"/>
</dbReference>
<dbReference type="AlphaFoldDB" id="A0A5J4NH67"/>
<dbReference type="Proteomes" id="UP000324629">
    <property type="component" value="Unassembled WGS sequence"/>
</dbReference>
<evidence type="ECO:0000313" key="2">
    <source>
        <dbReference type="EMBL" id="KAA3674907.1"/>
    </source>
</evidence>
<dbReference type="SUPFAM" id="SSF53067">
    <property type="entry name" value="Actin-like ATPase domain"/>
    <property type="match status" value="1"/>
</dbReference>
<reference evidence="2 3" key="1">
    <citation type="journal article" date="2019" name="Gigascience">
        <title>Whole-genome sequence of the oriental lung fluke Paragonimus westermani.</title>
        <authorList>
            <person name="Oey H."/>
            <person name="Zakrzewski M."/>
            <person name="Narain K."/>
            <person name="Devi K.R."/>
            <person name="Agatsuma T."/>
            <person name="Nawaratna S."/>
            <person name="Gobert G.N."/>
            <person name="Jones M.K."/>
            <person name="Ragan M.A."/>
            <person name="McManus D.P."/>
            <person name="Krause L."/>
        </authorList>
    </citation>
    <scope>NUCLEOTIDE SEQUENCE [LARGE SCALE GENOMIC DNA]</scope>
    <source>
        <strain evidence="2 3">IND2009</strain>
    </source>
</reference>
<proteinExistence type="predicted"/>
<comment type="caution">
    <text evidence="2">The sequence shown here is derived from an EMBL/GenBank/DDBJ whole genome shotgun (WGS) entry which is preliminary data.</text>
</comment>
<dbReference type="Pfam" id="PF00022">
    <property type="entry name" value="Actin"/>
    <property type="match status" value="1"/>
</dbReference>
<dbReference type="EMBL" id="QNGE01002837">
    <property type="protein sequence ID" value="KAA3674907.1"/>
    <property type="molecule type" value="Genomic_DNA"/>
</dbReference>
<sequence length="150" mass="17122">MMFLQFEPLRALSDSKLQWSDSMYGSPIIIDNGSYFQLPCHCFESGAYECRAGYALQPKPYLCFRNFIFRPRMSKTPLVGNDIAEPDTVAHLLKSPFVDGLLTSVDVQEHVFDHIFDRLSVQSSSVDHPIVINEVLCNPKVCRSREWSCL</sequence>
<gene>
    <name evidence="2" type="ORF">DEA37_0004870</name>
</gene>
<keyword evidence="3" id="KW-1185">Reference proteome</keyword>
<dbReference type="Gene3D" id="3.30.420.40">
    <property type="match status" value="1"/>
</dbReference>